<dbReference type="PANTHER" id="PTHR38035">
    <property type="entry name" value="UPF0070 PROTEIN YFGM"/>
    <property type="match status" value="1"/>
</dbReference>
<feature type="domain" description="Ancillary SecYEG translocon subunit/Cell division coordinator CpoB TPR" evidence="8">
    <location>
        <begin position="17"/>
        <end position="211"/>
    </location>
</feature>
<comment type="caution">
    <text evidence="9">The sequence shown here is derived from an EMBL/GenBank/DDBJ whole genome shotgun (WGS) entry which is preliminary data.</text>
</comment>
<evidence type="ECO:0000313" key="9">
    <source>
        <dbReference type="EMBL" id="MCX2976024.1"/>
    </source>
</evidence>
<keyword evidence="10" id="KW-1185">Reference proteome</keyword>
<comment type="subcellular location">
    <subcellularLocation>
        <location evidence="2">Cell membrane</location>
    </subcellularLocation>
    <subcellularLocation>
        <location evidence="1">Membrane</location>
        <topology evidence="1">Single-pass membrane protein</topology>
    </subcellularLocation>
</comment>
<evidence type="ECO:0000259" key="8">
    <source>
        <dbReference type="Pfam" id="PF09976"/>
    </source>
</evidence>
<sequence>MAVDEYRTDDEQLDALRRWWSENGKSLAVAVVTAVALSFGWQTWQASEEQNLAQASDIYQALLRNISIGAPADESSKYADELINDYAETTYAQFAAFHLAAIAVGMDKLPEAERQLRWVLKHAAKGSDSAQLAELRLARVLGASGQTEKSLAILQGGADGHFAAAYAAAEGDVLLTAGRNDEARLAYQKAMALGGIEGSASSSVSQKLQSLMPAAVLNDVPVAVETVDETENQPGQGE</sequence>
<evidence type="ECO:0000313" key="10">
    <source>
        <dbReference type="Proteomes" id="UP001143304"/>
    </source>
</evidence>
<dbReference type="EMBL" id="SHNO01000001">
    <property type="protein sequence ID" value="MCX2976024.1"/>
    <property type="molecule type" value="Genomic_DNA"/>
</dbReference>
<evidence type="ECO:0000256" key="1">
    <source>
        <dbReference type="ARBA" id="ARBA00004167"/>
    </source>
</evidence>
<reference evidence="9" key="1">
    <citation type="submission" date="2019-02" db="EMBL/GenBank/DDBJ databases">
        <authorList>
            <person name="Li S.-H."/>
        </authorList>
    </citation>
    <scope>NUCLEOTIDE SEQUENCE</scope>
    <source>
        <strain evidence="9">IMCC11814</strain>
    </source>
</reference>
<keyword evidence="7" id="KW-0143">Chaperone</keyword>
<keyword evidence="4" id="KW-0812">Transmembrane</keyword>
<dbReference type="Proteomes" id="UP001143304">
    <property type="component" value="Unassembled WGS sequence"/>
</dbReference>
<organism evidence="9 10">
    <name type="scientific">Candidatus Marimicrobium litorale</name>
    <dbReference type="NCBI Taxonomy" id="2518991"/>
    <lineage>
        <taxon>Bacteria</taxon>
        <taxon>Pseudomonadati</taxon>
        <taxon>Pseudomonadota</taxon>
        <taxon>Gammaproteobacteria</taxon>
        <taxon>Cellvibrionales</taxon>
        <taxon>Halieaceae</taxon>
        <taxon>Marimicrobium</taxon>
    </lineage>
</organism>
<keyword evidence="3" id="KW-1003">Cell membrane</keyword>
<evidence type="ECO:0000256" key="4">
    <source>
        <dbReference type="ARBA" id="ARBA00022692"/>
    </source>
</evidence>
<protein>
    <submittedName>
        <fullName evidence="9">Tetratricopeptide repeat protein</fullName>
    </submittedName>
</protein>
<evidence type="ECO:0000256" key="3">
    <source>
        <dbReference type="ARBA" id="ARBA00022475"/>
    </source>
</evidence>
<dbReference type="PANTHER" id="PTHR38035:SF1">
    <property type="entry name" value="ANCILLARY SECYEG TRANSLOCON SUBUNIT"/>
    <property type="match status" value="1"/>
</dbReference>
<gene>
    <name evidence="9" type="ORF">EYC82_01470</name>
</gene>
<keyword evidence="5" id="KW-1133">Transmembrane helix</keyword>
<dbReference type="InterPro" id="IPR018704">
    <property type="entry name" value="SecYEG/CpoB_TPR"/>
</dbReference>
<keyword evidence="6" id="KW-0472">Membrane</keyword>
<proteinExistence type="predicted"/>
<evidence type="ECO:0000256" key="5">
    <source>
        <dbReference type="ARBA" id="ARBA00022989"/>
    </source>
</evidence>
<dbReference type="RefSeq" id="WP_279247779.1">
    <property type="nucleotide sequence ID" value="NZ_SHNO01000001.1"/>
</dbReference>
<dbReference type="InterPro" id="IPR026039">
    <property type="entry name" value="YfgM"/>
</dbReference>
<evidence type="ECO:0000256" key="6">
    <source>
        <dbReference type="ARBA" id="ARBA00023136"/>
    </source>
</evidence>
<evidence type="ECO:0000256" key="2">
    <source>
        <dbReference type="ARBA" id="ARBA00004236"/>
    </source>
</evidence>
<evidence type="ECO:0000256" key="7">
    <source>
        <dbReference type="ARBA" id="ARBA00023186"/>
    </source>
</evidence>
<name>A0ABT3T1P2_9GAMM</name>
<accession>A0ABT3T1P2</accession>
<dbReference type="Pfam" id="PF09976">
    <property type="entry name" value="TPR_21"/>
    <property type="match status" value="1"/>
</dbReference>
<dbReference type="PIRSF" id="PIRSF006170">
    <property type="entry name" value="YfgM"/>
    <property type="match status" value="1"/>
</dbReference>